<comment type="subcellular location">
    <subcellularLocation>
        <location evidence="2">Cell membrane</location>
    </subcellularLocation>
</comment>
<keyword evidence="10 11" id="KW-0472">Membrane</keyword>
<feature type="transmembrane region" description="Helical" evidence="11">
    <location>
        <begin position="18"/>
        <end position="39"/>
    </location>
</feature>
<comment type="catalytic activity">
    <reaction evidence="1">
        <text>ATP + protein L-histidine = ADP + protein N-phospho-L-histidine.</text>
        <dbReference type="EC" id="2.7.13.3"/>
    </reaction>
</comment>
<feature type="transmembrane region" description="Helical" evidence="11">
    <location>
        <begin position="173"/>
        <end position="194"/>
    </location>
</feature>
<dbReference type="CDD" id="cd00082">
    <property type="entry name" value="HisKA"/>
    <property type="match status" value="1"/>
</dbReference>
<dbReference type="InterPro" id="IPR050428">
    <property type="entry name" value="TCS_sensor_his_kinase"/>
</dbReference>
<evidence type="ECO:0000256" key="11">
    <source>
        <dbReference type="SAM" id="Phobius"/>
    </source>
</evidence>
<dbReference type="Gene3D" id="1.10.287.130">
    <property type="match status" value="1"/>
</dbReference>
<keyword evidence="8 11" id="KW-1133">Transmembrane helix</keyword>
<dbReference type="Pfam" id="PF02518">
    <property type="entry name" value="HATPase_c"/>
    <property type="match status" value="1"/>
</dbReference>
<dbReference type="EMBL" id="CP053716">
    <property type="protein sequence ID" value="QKF06892.1"/>
    <property type="molecule type" value="Genomic_DNA"/>
</dbReference>
<evidence type="ECO:0000313" key="14">
    <source>
        <dbReference type="Proteomes" id="UP000503297"/>
    </source>
</evidence>
<dbReference type="InterPro" id="IPR004358">
    <property type="entry name" value="Sig_transdc_His_kin-like_C"/>
</dbReference>
<evidence type="ECO:0000256" key="3">
    <source>
        <dbReference type="ARBA" id="ARBA00012438"/>
    </source>
</evidence>
<dbReference type="SMART" id="SM00387">
    <property type="entry name" value="HATPase_c"/>
    <property type="match status" value="1"/>
</dbReference>
<reference evidence="14" key="1">
    <citation type="submission" date="2020-05" db="EMBL/GenBank/DDBJ databases">
        <title>Novel species in genus Nocardioides.</title>
        <authorList>
            <person name="Zhang G."/>
        </authorList>
    </citation>
    <scope>NUCLEOTIDE SEQUENCE [LARGE SCALE GENOMIC DNA]</scope>
    <source>
        <strain evidence="14">zg-1050</strain>
    </source>
</reference>
<evidence type="ECO:0000256" key="2">
    <source>
        <dbReference type="ARBA" id="ARBA00004236"/>
    </source>
</evidence>
<keyword evidence="6 11" id="KW-0812">Transmembrane</keyword>
<dbReference type="GO" id="GO:0000155">
    <property type="term" value="F:phosphorelay sensor kinase activity"/>
    <property type="evidence" value="ECO:0007669"/>
    <property type="project" value="InterPro"/>
</dbReference>
<keyword evidence="7 13" id="KW-0418">Kinase</keyword>
<dbReference type="InterPro" id="IPR036890">
    <property type="entry name" value="HATPase_C_sf"/>
</dbReference>
<keyword evidence="14" id="KW-1185">Reference proteome</keyword>
<dbReference type="PANTHER" id="PTHR45436:SF5">
    <property type="entry name" value="SENSOR HISTIDINE KINASE TRCS"/>
    <property type="match status" value="1"/>
</dbReference>
<keyword evidence="4" id="KW-0597">Phosphoprotein</keyword>
<dbReference type="CDD" id="cd00075">
    <property type="entry name" value="HATPase"/>
    <property type="match status" value="1"/>
</dbReference>
<keyword evidence="9" id="KW-0902">Two-component regulatory system</keyword>
<dbReference type="SMART" id="SM00388">
    <property type="entry name" value="HisKA"/>
    <property type="match status" value="1"/>
</dbReference>
<evidence type="ECO:0000256" key="5">
    <source>
        <dbReference type="ARBA" id="ARBA00022679"/>
    </source>
</evidence>
<evidence type="ECO:0000256" key="6">
    <source>
        <dbReference type="ARBA" id="ARBA00022692"/>
    </source>
</evidence>
<dbReference type="EC" id="2.7.13.3" evidence="3"/>
<dbReference type="PROSITE" id="PS50109">
    <property type="entry name" value="HIS_KIN"/>
    <property type="match status" value="1"/>
</dbReference>
<dbReference type="InterPro" id="IPR036097">
    <property type="entry name" value="HisK_dim/P_sf"/>
</dbReference>
<proteinExistence type="predicted"/>
<dbReference type="Pfam" id="PF00512">
    <property type="entry name" value="HisKA"/>
    <property type="match status" value="1"/>
</dbReference>
<evidence type="ECO:0000256" key="10">
    <source>
        <dbReference type="ARBA" id="ARBA00023136"/>
    </source>
</evidence>
<dbReference type="InterPro" id="IPR003661">
    <property type="entry name" value="HisK_dim/P_dom"/>
</dbReference>
<sequence length="514" mass="55210">MAAVHRKVSFPAFLTRQLFGFMLLAMLIMVANLVMLGVLMGRADGVVSPEGTTFTSRQATETVRHVAEELTEREDGSFATSDTARENLERMRGWAVLVSAEGTVKWVGGVAPAVEEGASLSAADIAVIGRTGYYQGRPTFVWTRDDGVVLMSLPENSFVRLGATLPGDFLARLPLYVGVVILVNAMVVFLYVFVTQALAQRHIEPLSRALVDLSAGRPVDVSAGGALGLVADTLNEVSDIMRTKDRAREEWIHGVSHDIRTPLSLITGYADGLAGDSGLPEKARSDAAFVRAQALRIKDLVFDLNAAARLEYDSQPLDSERIALPAMLRAVVTEYLNDLTPERYELSLEVGPEAATVCVTGDERLLKRAIQNAIQNAMNHNPQGCSIALRLNKGLDQASGMHRAFVRVTDDGVGVSGDDLDRLQRKVENAAAGRPIQVSNRPAPPPRVVGAPTPPIDYLVMRQQQAEGFAKLADSEHGLGLQLVGRIAAAHGGSARVYSPAAGGFALMLCLPLD</sequence>
<dbReference type="RefSeq" id="WP_173163566.1">
    <property type="nucleotide sequence ID" value="NZ_CP053716.1"/>
</dbReference>
<evidence type="ECO:0000256" key="4">
    <source>
        <dbReference type="ARBA" id="ARBA00022553"/>
    </source>
</evidence>
<dbReference type="PRINTS" id="PR00344">
    <property type="entry name" value="BCTRLSENSOR"/>
</dbReference>
<evidence type="ECO:0000256" key="1">
    <source>
        <dbReference type="ARBA" id="ARBA00000085"/>
    </source>
</evidence>
<dbReference type="SUPFAM" id="SSF55874">
    <property type="entry name" value="ATPase domain of HSP90 chaperone/DNA topoisomerase II/histidine kinase"/>
    <property type="match status" value="1"/>
</dbReference>
<accession>A0A6M8J7J1</accession>
<feature type="domain" description="Histidine kinase" evidence="12">
    <location>
        <begin position="254"/>
        <end position="514"/>
    </location>
</feature>
<dbReference type="SUPFAM" id="SSF47384">
    <property type="entry name" value="Homodimeric domain of signal transducing histidine kinase"/>
    <property type="match status" value="1"/>
</dbReference>
<dbReference type="InterPro" id="IPR003594">
    <property type="entry name" value="HATPase_dom"/>
</dbReference>
<evidence type="ECO:0000256" key="7">
    <source>
        <dbReference type="ARBA" id="ARBA00022777"/>
    </source>
</evidence>
<dbReference type="InterPro" id="IPR005467">
    <property type="entry name" value="His_kinase_dom"/>
</dbReference>
<dbReference type="PANTHER" id="PTHR45436">
    <property type="entry name" value="SENSOR HISTIDINE KINASE YKOH"/>
    <property type="match status" value="1"/>
</dbReference>
<evidence type="ECO:0000259" key="12">
    <source>
        <dbReference type="PROSITE" id="PS50109"/>
    </source>
</evidence>
<organism evidence="13 14">
    <name type="scientific">Berryella wangjianweii</name>
    <dbReference type="NCBI Taxonomy" id="2734634"/>
    <lineage>
        <taxon>Bacteria</taxon>
        <taxon>Bacillati</taxon>
        <taxon>Actinomycetota</taxon>
        <taxon>Coriobacteriia</taxon>
        <taxon>Eggerthellales</taxon>
        <taxon>Eggerthellaceae</taxon>
        <taxon>Berryella</taxon>
    </lineage>
</organism>
<protein>
    <recommendedName>
        <fullName evidence="3">histidine kinase</fullName>
        <ecNumber evidence="3">2.7.13.3</ecNumber>
    </recommendedName>
</protein>
<dbReference type="Proteomes" id="UP000503297">
    <property type="component" value="Chromosome"/>
</dbReference>
<dbReference type="GO" id="GO:0005886">
    <property type="term" value="C:plasma membrane"/>
    <property type="evidence" value="ECO:0007669"/>
    <property type="project" value="UniProtKB-SubCell"/>
</dbReference>
<keyword evidence="5" id="KW-0808">Transferase</keyword>
<evidence type="ECO:0000256" key="9">
    <source>
        <dbReference type="ARBA" id="ARBA00023012"/>
    </source>
</evidence>
<dbReference type="Gene3D" id="3.30.565.10">
    <property type="entry name" value="Histidine kinase-like ATPase, C-terminal domain"/>
    <property type="match status" value="1"/>
</dbReference>
<evidence type="ECO:0000313" key="13">
    <source>
        <dbReference type="EMBL" id="QKF06892.1"/>
    </source>
</evidence>
<dbReference type="AlphaFoldDB" id="A0A6M8J7J1"/>
<name>A0A6M8J7J1_9ACTN</name>
<gene>
    <name evidence="13" type="ORF">HLV38_01220</name>
</gene>
<evidence type="ECO:0000256" key="8">
    <source>
        <dbReference type="ARBA" id="ARBA00022989"/>
    </source>
</evidence>
<dbReference type="KEGG" id="bwa:HLV38_01220"/>